<dbReference type="EMBL" id="QFBC01000006">
    <property type="protein sequence ID" value="PWE55443.1"/>
    <property type="molecule type" value="Genomic_DNA"/>
</dbReference>
<evidence type="ECO:0000313" key="1">
    <source>
        <dbReference type="EMBL" id="PWE55443.1"/>
    </source>
</evidence>
<evidence type="ECO:0000313" key="2">
    <source>
        <dbReference type="Proteomes" id="UP000245252"/>
    </source>
</evidence>
<accession>A0A2U2DQ61</accession>
<gene>
    <name evidence="1" type="ORF">DEM27_15415</name>
</gene>
<organism evidence="1 2">
    <name type="scientific">Metarhizobium album</name>
    <dbReference type="NCBI Taxonomy" id="2182425"/>
    <lineage>
        <taxon>Bacteria</taxon>
        <taxon>Pseudomonadati</taxon>
        <taxon>Pseudomonadota</taxon>
        <taxon>Alphaproteobacteria</taxon>
        <taxon>Hyphomicrobiales</taxon>
        <taxon>Rhizobiaceae</taxon>
        <taxon>Metarhizobium</taxon>
    </lineage>
</organism>
<comment type="caution">
    <text evidence="1">The sequence shown here is derived from an EMBL/GenBank/DDBJ whole genome shotgun (WGS) entry which is preliminary data.</text>
</comment>
<sequence>MIGRRGIWSAVTSTKRKRRWVYVFVFHKGLEEIKQGEWGRAFLAKNKPFSVPHFTLFFVALRNYRHDRIWLISVHTLETLTPMIFENAVEEMQGGCF</sequence>
<proteinExistence type="predicted"/>
<dbReference type="Proteomes" id="UP000245252">
    <property type="component" value="Unassembled WGS sequence"/>
</dbReference>
<name>A0A2U2DQ61_9HYPH</name>
<reference evidence="1 2" key="1">
    <citation type="submission" date="2018-05" db="EMBL/GenBank/DDBJ databases">
        <title>The draft genome of strain NS-104.</title>
        <authorList>
            <person name="Hang P."/>
            <person name="Jiang J."/>
        </authorList>
    </citation>
    <scope>NUCLEOTIDE SEQUENCE [LARGE SCALE GENOMIC DNA]</scope>
    <source>
        <strain evidence="1 2">NS-104</strain>
    </source>
</reference>
<protein>
    <submittedName>
        <fullName evidence="1">Uncharacterized protein</fullName>
    </submittedName>
</protein>
<keyword evidence="2" id="KW-1185">Reference proteome</keyword>
<dbReference type="AlphaFoldDB" id="A0A2U2DQ61"/>